<reference evidence="1" key="1">
    <citation type="journal article" date="2015" name="Nature">
        <title>Complex archaea that bridge the gap between prokaryotes and eukaryotes.</title>
        <authorList>
            <person name="Spang A."/>
            <person name="Saw J.H."/>
            <person name="Jorgensen S.L."/>
            <person name="Zaremba-Niedzwiedzka K."/>
            <person name="Martijn J."/>
            <person name="Lind A.E."/>
            <person name="van Eijk R."/>
            <person name="Schleper C."/>
            <person name="Guy L."/>
            <person name="Ettema T.J."/>
        </authorList>
    </citation>
    <scope>NUCLEOTIDE SEQUENCE</scope>
</reference>
<dbReference type="EMBL" id="LAZR01025273">
    <property type="protein sequence ID" value="KKL72446.1"/>
    <property type="molecule type" value="Genomic_DNA"/>
</dbReference>
<sequence length="71" mass="8639">MPDTYEYSRVHKSEKFFPLWEAQLRQNWNLEDTIKQEGEFKTIRLFYTKWSAELFITGLNILLELIKDVPE</sequence>
<accession>A0A0F9F1T1</accession>
<proteinExistence type="predicted"/>
<gene>
    <name evidence="1" type="ORF">LCGC14_2084790</name>
</gene>
<name>A0A0F9F1T1_9ZZZZ</name>
<evidence type="ECO:0000313" key="1">
    <source>
        <dbReference type="EMBL" id="KKL72446.1"/>
    </source>
</evidence>
<comment type="caution">
    <text evidence="1">The sequence shown here is derived from an EMBL/GenBank/DDBJ whole genome shotgun (WGS) entry which is preliminary data.</text>
</comment>
<organism evidence="1">
    <name type="scientific">marine sediment metagenome</name>
    <dbReference type="NCBI Taxonomy" id="412755"/>
    <lineage>
        <taxon>unclassified sequences</taxon>
        <taxon>metagenomes</taxon>
        <taxon>ecological metagenomes</taxon>
    </lineage>
</organism>
<dbReference type="AlphaFoldDB" id="A0A0F9F1T1"/>
<protein>
    <submittedName>
        <fullName evidence="1">Uncharacterized protein</fullName>
    </submittedName>
</protein>